<keyword evidence="11" id="KW-1185">Reference proteome</keyword>
<dbReference type="GO" id="GO:0004222">
    <property type="term" value="F:metalloendopeptidase activity"/>
    <property type="evidence" value="ECO:0007669"/>
    <property type="project" value="InterPro"/>
</dbReference>
<reference evidence="10 11" key="1">
    <citation type="submission" date="2019-03" db="EMBL/GenBank/DDBJ databases">
        <title>Porphyromonas levii Isolated from the Uterus of Dairy Cows.</title>
        <authorList>
            <person name="Francis A.M."/>
        </authorList>
    </citation>
    <scope>NUCLEOTIDE SEQUENCE [LARGE SCALE GENOMIC DNA]</scope>
    <source>
        <strain evidence="10 11">AF5678</strain>
    </source>
</reference>
<evidence type="ECO:0000259" key="9">
    <source>
        <dbReference type="Pfam" id="PF05649"/>
    </source>
</evidence>
<evidence type="ECO:0000256" key="3">
    <source>
        <dbReference type="ARBA" id="ARBA00022670"/>
    </source>
</evidence>
<dbReference type="InterPro" id="IPR000718">
    <property type="entry name" value="Peptidase_M13"/>
</dbReference>
<dbReference type="EMBL" id="SPNC01000017">
    <property type="protein sequence ID" value="TFH96563.1"/>
    <property type="molecule type" value="Genomic_DNA"/>
</dbReference>
<protein>
    <submittedName>
        <fullName evidence="10">M13 family peptidase</fullName>
    </submittedName>
</protein>
<dbReference type="OrthoDB" id="9775677at2"/>
<keyword evidence="5" id="KW-0378">Hydrolase</keyword>
<comment type="caution">
    <text evidence="10">The sequence shown here is derived from an EMBL/GenBank/DDBJ whole genome shotgun (WGS) entry which is preliminary data.</text>
</comment>
<keyword evidence="4" id="KW-0479">Metal-binding</keyword>
<dbReference type="Pfam" id="PF05649">
    <property type="entry name" value="Peptidase_M13_N"/>
    <property type="match status" value="1"/>
</dbReference>
<sequence length="681" mass="77237">MKKILMTLTLASMALSIGGCKEDAKKETTTVEAIPAIDLTAMDTTVMPQQDFYMYANGNWIANNPLPAGYARYGSFDMLRKNALDATKGILDEMKGNTTAGSDEEKAYKLYEMSLDTVKLDNDGAQPILAYLNEVDAIDSKDALVDYMAKSGNYGESYFFGVFVMADEKDSKNNLLQLFQPRLIMGVPDYYADNADLAKQQADYKTYVAKLFTLTGTPEADAETLASKVYDTEKSLSKIVYTMLERRDSQRNYNKMSMEELYKTFKFPYQRYFEGRNGLSAAKELNVAQKDYFHRFDKWFETTSLDDLKALIKAQILDGGANYLSKDFRDASFAFHNTSMTGVSEQKPLWQTAVSRVNDNFGDVVAQRYVAKYFPAEAKERMITLVDNLIASLGNRIDNLAWMSDATKKKAHEKLDTFIVKVGYPDKWWTYEKAELVESSLYEYMRALALFATNRNLEDLGKPVDFDRWLMNAHEVNAYYNPTTNEICFPAGILQSPFFNLNADDAVNYGGIGVVIGHEMTHGFDDQGSQYDAYGNMVNWWSEEDAKTFNMATKKLADQFDKVMIRPDLKANGQLTLGENIADQGGLLVAYDALMRATEGKEYPVIDNFTMAQRFFIGYARLWGQNITPEEETRLTKVDVHSLGKLRVNQALRNIPAFYEAFDVKEGDAMWLAPEERVIVW</sequence>
<dbReference type="Proteomes" id="UP000297225">
    <property type="component" value="Unassembled WGS sequence"/>
</dbReference>
<evidence type="ECO:0000256" key="6">
    <source>
        <dbReference type="ARBA" id="ARBA00022833"/>
    </source>
</evidence>
<dbReference type="AlphaFoldDB" id="A0A4Y8WRG7"/>
<evidence type="ECO:0000256" key="7">
    <source>
        <dbReference type="ARBA" id="ARBA00023049"/>
    </source>
</evidence>
<feature type="domain" description="Peptidase M13 C-terminal" evidence="8">
    <location>
        <begin position="477"/>
        <end position="678"/>
    </location>
</feature>
<comment type="cofactor">
    <cofactor evidence="1">
        <name>Zn(2+)</name>
        <dbReference type="ChEBI" id="CHEBI:29105"/>
    </cofactor>
</comment>
<evidence type="ECO:0000256" key="4">
    <source>
        <dbReference type="ARBA" id="ARBA00022723"/>
    </source>
</evidence>
<evidence type="ECO:0000313" key="10">
    <source>
        <dbReference type="EMBL" id="TFH96563.1"/>
    </source>
</evidence>
<keyword evidence="6" id="KW-0862">Zinc</keyword>
<name>A0A4Y8WRG7_9PORP</name>
<dbReference type="Gene3D" id="3.40.390.10">
    <property type="entry name" value="Collagenase (Catalytic Domain)"/>
    <property type="match status" value="1"/>
</dbReference>
<dbReference type="CDD" id="cd08662">
    <property type="entry name" value="M13"/>
    <property type="match status" value="1"/>
</dbReference>
<dbReference type="RefSeq" id="WP_134849252.1">
    <property type="nucleotide sequence ID" value="NZ_CP197400.1"/>
</dbReference>
<keyword evidence="7" id="KW-0482">Metalloprotease</keyword>
<dbReference type="InterPro" id="IPR018497">
    <property type="entry name" value="Peptidase_M13_C"/>
</dbReference>
<dbReference type="GO" id="GO:0005886">
    <property type="term" value="C:plasma membrane"/>
    <property type="evidence" value="ECO:0007669"/>
    <property type="project" value="TreeGrafter"/>
</dbReference>
<dbReference type="PRINTS" id="PR00786">
    <property type="entry name" value="NEPRILYSIN"/>
</dbReference>
<evidence type="ECO:0000259" key="8">
    <source>
        <dbReference type="Pfam" id="PF01431"/>
    </source>
</evidence>
<evidence type="ECO:0000256" key="5">
    <source>
        <dbReference type="ARBA" id="ARBA00022801"/>
    </source>
</evidence>
<keyword evidence="3" id="KW-0645">Protease</keyword>
<dbReference type="PROSITE" id="PS51885">
    <property type="entry name" value="NEPRILYSIN"/>
    <property type="match status" value="1"/>
</dbReference>
<evidence type="ECO:0000256" key="2">
    <source>
        <dbReference type="ARBA" id="ARBA00007357"/>
    </source>
</evidence>
<dbReference type="InterPro" id="IPR024079">
    <property type="entry name" value="MetalloPept_cat_dom_sf"/>
</dbReference>
<dbReference type="Pfam" id="PF01431">
    <property type="entry name" value="Peptidase_M13"/>
    <property type="match status" value="1"/>
</dbReference>
<dbReference type="STRING" id="1122973.GCA_000379925_01618"/>
<organism evidence="10 11">
    <name type="scientific">Porphyromonas levii</name>
    <dbReference type="NCBI Taxonomy" id="28114"/>
    <lineage>
        <taxon>Bacteria</taxon>
        <taxon>Pseudomonadati</taxon>
        <taxon>Bacteroidota</taxon>
        <taxon>Bacteroidia</taxon>
        <taxon>Bacteroidales</taxon>
        <taxon>Porphyromonadaceae</taxon>
        <taxon>Porphyromonas</taxon>
    </lineage>
</organism>
<gene>
    <name evidence="10" type="ORF">E4P47_02115</name>
</gene>
<dbReference type="GO" id="GO:0046872">
    <property type="term" value="F:metal ion binding"/>
    <property type="evidence" value="ECO:0007669"/>
    <property type="project" value="UniProtKB-KW"/>
</dbReference>
<feature type="domain" description="Peptidase M13 N-terminal" evidence="9">
    <location>
        <begin position="48"/>
        <end position="425"/>
    </location>
</feature>
<dbReference type="PROSITE" id="PS51257">
    <property type="entry name" value="PROKAR_LIPOPROTEIN"/>
    <property type="match status" value="1"/>
</dbReference>
<evidence type="ECO:0000256" key="1">
    <source>
        <dbReference type="ARBA" id="ARBA00001947"/>
    </source>
</evidence>
<proteinExistence type="inferred from homology"/>
<dbReference type="InterPro" id="IPR042089">
    <property type="entry name" value="Peptidase_M13_dom_2"/>
</dbReference>
<dbReference type="InterPro" id="IPR008753">
    <property type="entry name" value="Peptidase_M13_N"/>
</dbReference>
<dbReference type="GO" id="GO:0016485">
    <property type="term" value="P:protein processing"/>
    <property type="evidence" value="ECO:0007669"/>
    <property type="project" value="TreeGrafter"/>
</dbReference>
<dbReference type="SUPFAM" id="SSF55486">
    <property type="entry name" value="Metalloproteases ('zincins'), catalytic domain"/>
    <property type="match status" value="1"/>
</dbReference>
<dbReference type="PANTHER" id="PTHR11733">
    <property type="entry name" value="ZINC METALLOPROTEASE FAMILY M13 NEPRILYSIN-RELATED"/>
    <property type="match status" value="1"/>
</dbReference>
<evidence type="ECO:0000313" key="11">
    <source>
        <dbReference type="Proteomes" id="UP000297225"/>
    </source>
</evidence>
<dbReference type="Gene3D" id="1.10.1380.10">
    <property type="entry name" value="Neutral endopeptidase , domain2"/>
    <property type="match status" value="1"/>
</dbReference>
<comment type="similarity">
    <text evidence="2">Belongs to the peptidase M13 family.</text>
</comment>
<dbReference type="PANTHER" id="PTHR11733:SF167">
    <property type="entry name" value="FI17812P1-RELATED"/>
    <property type="match status" value="1"/>
</dbReference>
<accession>A0A4Y8WRG7</accession>